<sequence>MYKTLKIVIFFFLFHVSLSAELMKYQDIHKHQNTAIYGTLNIKGSPSTAKLLDKWTSKFQEYYPEIKIRMELEHATQGLQALRKAEANIAISNRKISKKEKDLFKKKRGYYPTEIKVSLNVLAIYVNRENKMQSISLSELDAIFSTSLKREHTKIIKNWQDLGNSHQKIHIYLYDSNASERSYFRHKVMKNGTFNRENIISDAYQKSSDIINAIGSDVQGIGFASVENKNYKVKALALSKKAYFPSYKPNNKNIRNGKYPLTKFFYMYLDIPEDKPIPKILYEFCKYIFSKDGQEIVSNIGGLALSSKQVGIELTKIRR</sequence>
<dbReference type="PANTHER" id="PTHR30570">
    <property type="entry name" value="PERIPLASMIC PHOSPHATE BINDING COMPONENT OF PHOSPHATE ABC TRANSPORTER"/>
    <property type="match status" value="1"/>
</dbReference>
<reference evidence="3" key="1">
    <citation type="submission" date="2016-10" db="EMBL/GenBank/DDBJ databases">
        <authorList>
            <person name="de Groot N.N."/>
        </authorList>
    </citation>
    <scope>NUCLEOTIDE SEQUENCE</scope>
</reference>
<organism evidence="3">
    <name type="scientific">hydrothermal vent metagenome</name>
    <dbReference type="NCBI Taxonomy" id="652676"/>
    <lineage>
        <taxon>unclassified sequences</taxon>
        <taxon>metagenomes</taxon>
        <taxon>ecological metagenomes</taxon>
    </lineage>
</organism>
<evidence type="ECO:0000256" key="1">
    <source>
        <dbReference type="ARBA" id="ARBA00022729"/>
    </source>
</evidence>
<dbReference type="AlphaFoldDB" id="A0A1W1CDN2"/>
<dbReference type="EMBL" id="FPHM01000081">
    <property type="protein sequence ID" value="SFV63847.1"/>
    <property type="molecule type" value="Genomic_DNA"/>
</dbReference>
<dbReference type="Pfam" id="PF12849">
    <property type="entry name" value="PBP_like_2"/>
    <property type="match status" value="1"/>
</dbReference>
<protein>
    <submittedName>
        <fullName evidence="3">Phosphate ABC transporter, periplasmic phosphate-binding protein PstS (TC 3.A.1.7.1)</fullName>
    </submittedName>
</protein>
<feature type="domain" description="PBP" evidence="2">
    <location>
        <begin position="32"/>
        <end position="291"/>
    </location>
</feature>
<evidence type="ECO:0000313" key="3">
    <source>
        <dbReference type="EMBL" id="SFV63847.1"/>
    </source>
</evidence>
<gene>
    <name evidence="3" type="ORF">MNB_SV-13-1668</name>
</gene>
<proteinExistence type="predicted"/>
<evidence type="ECO:0000259" key="2">
    <source>
        <dbReference type="Pfam" id="PF12849"/>
    </source>
</evidence>
<keyword evidence="1" id="KW-0732">Signal</keyword>
<dbReference type="InterPro" id="IPR050811">
    <property type="entry name" value="Phosphate_ABC_transporter"/>
</dbReference>
<dbReference type="SUPFAM" id="SSF53850">
    <property type="entry name" value="Periplasmic binding protein-like II"/>
    <property type="match status" value="1"/>
</dbReference>
<accession>A0A1W1CDN2</accession>
<dbReference type="Gene3D" id="3.40.190.10">
    <property type="entry name" value="Periplasmic binding protein-like II"/>
    <property type="match status" value="2"/>
</dbReference>
<dbReference type="PANTHER" id="PTHR30570:SF6">
    <property type="entry name" value="PHOSPHATE-BINDING PROTEIN PSTS"/>
    <property type="match status" value="1"/>
</dbReference>
<dbReference type="InterPro" id="IPR024370">
    <property type="entry name" value="PBP_domain"/>
</dbReference>
<name>A0A1W1CDN2_9ZZZZ</name>